<evidence type="ECO:0008006" key="5">
    <source>
        <dbReference type="Google" id="ProtNLM"/>
    </source>
</evidence>
<dbReference type="InterPro" id="IPR036047">
    <property type="entry name" value="F-box-like_dom_sf"/>
</dbReference>
<dbReference type="EMBL" id="JAUUTY010000002">
    <property type="protein sequence ID" value="KAK1684740.1"/>
    <property type="molecule type" value="Genomic_DNA"/>
</dbReference>
<evidence type="ECO:0000259" key="1">
    <source>
        <dbReference type="Pfam" id="PF03478"/>
    </source>
</evidence>
<dbReference type="PANTHER" id="PTHR44586:SF26">
    <property type="entry name" value="F-BOX DOMAIN-CONTAINING PROTEIN"/>
    <property type="match status" value="1"/>
</dbReference>
<dbReference type="Pfam" id="PF03478">
    <property type="entry name" value="Beta-prop_KIB1-4"/>
    <property type="match status" value="1"/>
</dbReference>
<gene>
    <name evidence="3" type="ORF">QYE76_045588</name>
</gene>
<dbReference type="InterPro" id="IPR001810">
    <property type="entry name" value="F-box_dom"/>
</dbReference>
<dbReference type="Proteomes" id="UP001231189">
    <property type="component" value="Unassembled WGS sequence"/>
</dbReference>
<comment type="caution">
    <text evidence="3">The sequence shown here is derived from an EMBL/GenBank/DDBJ whole genome shotgun (WGS) entry which is preliminary data.</text>
</comment>
<feature type="domain" description="KIB1-4 beta-propeller" evidence="1">
    <location>
        <begin position="86"/>
        <end position="228"/>
    </location>
</feature>
<proteinExistence type="predicted"/>
<dbReference type="AlphaFoldDB" id="A0AAD8TKN2"/>
<evidence type="ECO:0000259" key="2">
    <source>
        <dbReference type="Pfam" id="PF12937"/>
    </source>
</evidence>
<accession>A0AAD8TKN2</accession>
<keyword evidence="4" id="KW-1185">Reference proteome</keyword>
<dbReference type="PANTHER" id="PTHR44586">
    <property type="entry name" value="F-BOX DOMAIN CONTAINING PROTEIN, EXPRESSED"/>
    <property type="match status" value="1"/>
</dbReference>
<sequence length="355" mass="39932">MEKARISEDSADPSTNCDWSQLQADLLVQIFGSLDIPDLFSSGAVCRSWHLNYMEARRLRLCSPNQSPCLVYSSGDRDANTATLHNMSTNKLYHVTLADPAFRTRYVMGSSFGWLITADERSNLIFVNPVTRAEIAMPPPETMHNVRLRYSEEGVLDGYDVLSVDLISRDFDIETETYDVTLEEGRFHFYMRVVLSCDPSSANCIVLRVHLPDNHLSYARNKNQKHTREYRSMYRCVNLNMALDGRVHGQWSEQIARRRSRQRDRDIQDTALAAAIAQAPNCNPLVQRHGEHLRADGVQINTLLPSPRLPSMRVLGRHTPSPGIPDRLSREDGGVWVELKGKARSGATCGCGGTA</sequence>
<dbReference type="Pfam" id="PF12937">
    <property type="entry name" value="F-box-like"/>
    <property type="match status" value="1"/>
</dbReference>
<reference evidence="3" key="1">
    <citation type="submission" date="2023-07" db="EMBL/GenBank/DDBJ databases">
        <title>A chromosome-level genome assembly of Lolium multiflorum.</title>
        <authorList>
            <person name="Chen Y."/>
            <person name="Copetti D."/>
            <person name="Kolliker R."/>
            <person name="Studer B."/>
        </authorList>
    </citation>
    <scope>NUCLEOTIDE SEQUENCE</scope>
    <source>
        <strain evidence="3">02402/16</strain>
        <tissue evidence="3">Leaf</tissue>
    </source>
</reference>
<evidence type="ECO:0000313" key="4">
    <source>
        <dbReference type="Proteomes" id="UP001231189"/>
    </source>
</evidence>
<evidence type="ECO:0000313" key="3">
    <source>
        <dbReference type="EMBL" id="KAK1684740.1"/>
    </source>
</evidence>
<dbReference type="InterPro" id="IPR005174">
    <property type="entry name" value="KIB1-4_b-propeller"/>
</dbReference>
<name>A0AAD8TKN2_LOLMU</name>
<dbReference type="SUPFAM" id="SSF81383">
    <property type="entry name" value="F-box domain"/>
    <property type="match status" value="1"/>
</dbReference>
<protein>
    <recommendedName>
        <fullName evidence="5">F-box domain-containing protein</fullName>
    </recommendedName>
</protein>
<organism evidence="3 4">
    <name type="scientific">Lolium multiflorum</name>
    <name type="common">Italian ryegrass</name>
    <name type="synonym">Lolium perenne subsp. multiflorum</name>
    <dbReference type="NCBI Taxonomy" id="4521"/>
    <lineage>
        <taxon>Eukaryota</taxon>
        <taxon>Viridiplantae</taxon>
        <taxon>Streptophyta</taxon>
        <taxon>Embryophyta</taxon>
        <taxon>Tracheophyta</taxon>
        <taxon>Spermatophyta</taxon>
        <taxon>Magnoliopsida</taxon>
        <taxon>Liliopsida</taxon>
        <taxon>Poales</taxon>
        <taxon>Poaceae</taxon>
        <taxon>BOP clade</taxon>
        <taxon>Pooideae</taxon>
        <taxon>Poodae</taxon>
        <taxon>Poeae</taxon>
        <taxon>Poeae Chloroplast Group 2 (Poeae type)</taxon>
        <taxon>Loliodinae</taxon>
        <taxon>Loliinae</taxon>
        <taxon>Lolium</taxon>
    </lineage>
</organism>
<dbReference type="Gene3D" id="1.20.1280.50">
    <property type="match status" value="1"/>
</dbReference>
<feature type="domain" description="F-box" evidence="2">
    <location>
        <begin position="25"/>
        <end position="50"/>
    </location>
</feature>